<feature type="compositionally biased region" description="Basic and acidic residues" evidence="1">
    <location>
        <begin position="228"/>
        <end position="240"/>
    </location>
</feature>
<feature type="region of interest" description="Disordered" evidence="1">
    <location>
        <begin position="153"/>
        <end position="185"/>
    </location>
</feature>
<feature type="compositionally biased region" description="Low complexity" evidence="1">
    <location>
        <begin position="175"/>
        <end position="185"/>
    </location>
</feature>
<evidence type="ECO:0008006" key="4">
    <source>
        <dbReference type="Google" id="ProtNLM"/>
    </source>
</evidence>
<gene>
    <name evidence="2" type="ORF">LITE_LOCUS45788</name>
</gene>
<feature type="compositionally biased region" description="Polar residues" evidence="1">
    <location>
        <begin position="264"/>
        <end position="273"/>
    </location>
</feature>
<feature type="compositionally biased region" description="Basic and acidic residues" evidence="1">
    <location>
        <begin position="345"/>
        <end position="354"/>
    </location>
</feature>
<evidence type="ECO:0000256" key="1">
    <source>
        <dbReference type="SAM" id="MobiDB-lite"/>
    </source>
</evidence>
<dbReference type="PANTHER" id="PTHR31286:SF99">
    <property type="entry name" value="DUF4283 DOMAIN-CONTAINING PROTEIN"/>
    <property type="match status" value="1"/>
</dbReference>
<protein>
    <recommendedName>
        <fullName evidence="4">DUF4283 domain-containing protein</fullName>
    </recommendedName>
</protein>
<organism evidence="2 3">
    <name type="scientific">Linum tenue</name>
    <dbReference type="NCBI Taxonomy" id="586396"/>
    <lineage>
        <taxon>Eukaryota</taxon>
        <taxon>Viridiplantae</taxon>
        <taxon>Streptophyta</taxon>
        <taxon>Embryophyta</taxon>
        <taxon>Tracheophyta</taxon>
        <taxon>Spermatophyta</taxon>
        <taxon>Magnoliopsida</taxon>
        <taxon>eudicotyledons</taxon>
        <taxon>Gunneridae</taxon>
        <taxon>Pentapetalae</taxon>
        <taxon>rosids</taxon>
        <taxon>fabids</taxon>
        <taxon>Malpighiales</taxon>
        <taxon>Linaceae</taxon>
        <taxon>Linum</taxon>
    </lineage>
</organism>
<keyword evidence="3" id="KW-1185">Reference proteome</keyword>
<dbReference type="Proteomes" id="UP001154282">
    <property type="component" value="Unassembled WGS sequence"/>
</dbReference>
<feature type="region of interest" description="Disordered" evidence="1">
    <location>
        <begin position="199"/>
        <end position="354"/>
    </location>
</feature>
<evidence type="ECO:0000313" key="2">
    <source>
        <dbReference type="EMBL" id="CAI0551042.1"/>
    </source>
</evidence>
<comment type="caution">
    <text evidence="2">The sequence shown here is derived from an EMBL/GenBank/DDBJ whole genome shotgun (WGS) entry which is preliminary data.</text>
</comment>
<evidence type="ECO:0000313" key="3">
    <source>
        <dbReference type="Proteomes" id="UP001154282"/>
    </source>
</evidence>
<dbReference type="InterPro" id="IPR040256">
    <property type="entry name" value="At4g02000-like"/>
</dbReference>
<name>A0AAV0QZW6_9ROSI</name>
<sequence>MVGDNYLTVHPWHENFNPYRHEISSTLVWARLLEIPIQCFLQEAVMKIGKYIGTPIRVDHATSTGARSDYARVCVQVDLTKPLLSQFTIRGITYFIQYEGLEKICLQCGTYSDRECGCGTKPIEVEEPTPVPVSQPARAPDCVYGEWMIAKKKPRPQRPTVPRNAQADHVDQRGSSDSSKQSMGSRFNVLDVEEEAGHLEDTSPVVHPVEAGTAQSTQARTKKKEKGKHVPREPAVEREQIVNQGDKQPLASLENRTVVKPNSKLGNPKNSAGESVEREEGLDCEMVDQPNKFEGIKSTRFDSGKTAEPPDIQPGQPIISSVAKKSRDVTDKAHHVVQESTTRVLHPEESRDTK</sequence>
<accession>A0AAV0QZW6</accession>
<dbReference type="EMBL" id="CAMGYJ010000010">
    <property type="protein sequence ID" value="CAI0551042.1"/>
    <property type="molecule type" value="Genomic_DNA"/>
</dbReference>
<reference evidence="2" key="1">
    <citation type="submission" date="2022-08" db="EMBL/GenBank/DDBJ databases">
        <authorList>
            <person name="Gutierrez-Valencia J."/>
        </authorList>
    </citation>
    <scope>NUCLEOTIDE SEQUENCE</scope>
</reference>
<dbReference type="PANTHER" id="PTHR31286">
    <property type="entry name" value="GLYCINE-RICH CELL WALL STRUCTURAL PROTEIN 1.8-LIKE"/>
    <property type="match status" value="1"/>
</dbReference>
<feature type="compositionally biased region" description="Basic and acidic residues" evidence="1">
    <location>
        <begin position="294"/>
        <end position="305"/>
    </location>
</feature>
<feature type="compositionally biased region" description="Basic and acidic residues" evidence="1">
    <location>
        <begin position="325"/>
        <end position="337"/>
    </location>
</feature>
<dbReference type="AlphaFoldDB" id="A0AAV0QZW6"/>
<proteinExistence type="predicted"/>